<gene>
    <name evidence="6" type="ORF">ALP29_00171</name>
</gene>
<reference evidence="6 7" key="1">
    <citation type="submission" date="2018-08" db="EMBL/GenBank/DDBJ databases">
        <title>Recombination of ecologically and evolutionarily significant loci maintains genetic cohesion in the Pseudomonas syringae species complex.</title>
        <authorList>
            <person name="Dillon M."/>
            <person name="Thakur S."/>
            <person name="Almeida R.N.D."/>
            <person name="Weir B.S."/>
            <person name="Guttman D.S."/>
        </authorList>
    </citation>
    <scope>NUCLEOTIDE SEQUENCE [LARGE SCALE GENOMIC DNA]</scope>
    <source>
        <strain evidence="6 7">ICMP 14479</strain>
    </source>
</reference>
<feature type="chain" id="PRO_5017959353" description="Periplasmic binding protein domain-containing protein" evidence="4">
    <location>
        <begin position="27"/>
        <end position="371"/>
    </location>
</feature>
<dbReference type="Gene3D" id="3.40.50.2300">
    <property type="match status" value="2"/>
</dbReference>
<dbReference type="GO" id="GO:0030313">
    <property type="term" value="C:cell envelope"/>
    <property type="evidence" value="ECO:0007669"/>
    <property type="project" value="UniProtKB-SubCell"/>
</dbReference>
<evidence type="ECO:0000313" key="6">
    <source>
        <dbReference type="EMBL" id="RMU44091.1"/>
    </source>
</evidence>
<keyword evidence="3 4" id="KW-0732">Signal</keyword>
<dbReference type="GO" id="GO:0055085">
    <property type="term" value="P:transmembrane transport"/>
    <property type="evidence" value="ECO:0007669"/>
    <property type="project" value="UniProtKB-ARBA"/>
</dbReference>
<dbReference type="Proteomes" id="UP000280395">
    <property type="component" value="Unassembled WGS sequence"/>
</dbReference>
<feature type="domain" description="Periplasmic binding protein" evidence="5">
    <location>
        <begin position="77"/>
        <end position="321"/>
    </location>
</feature>
<protein>
    <recommendedName>
        <fullName evidence="5">Periplasmic binding protein domain-containing protein</fullName>
    </recommendedName>
</protein>
<evidence type="ECO:0000256" key="4">
    <source>
        <dbReference type="SAM" id="SignalP"/>
    </source>
</evidence>
<comment type="subcellular location">
    <subcellularLocation>
        <location evidence="1">Cell envelope</location>
    </subcellularLocation>
</comment>
<comment type="caution">
    <text evidence="6">The sequence shown here is derived from an EMBL/GenBank/DDBJ whole genome shotgun (WGS) entry which is preliminary data.</text>
</comment>
<dbReference type="AlphaFoldDB" id="A0A3M5UDX3"/>
<evidence type="ECO:0000256" key="1">
    <source>
        <dbReference type="ARBA" id="ARBA00004196"/>
    </source>
</evidence>
<dbReference type="EMBL" id="RBUA01001380">
    <property type="protein sequence ID" value="RMU44091.1"/>
    <property type="molecule type" value="Genomic_DNA"/>
</dbReference>
<dbReference type="PANTHER" id="PTHR46847:SF1">
    <property type="entry name" value="D-ALLOSE-BINDING PERIPLASMIC PROTEIN-RELATED"/>
    <property type="match status" value="1"/>
</dbReference>
<organism evidence="6 7">
    <name type="scientific">Pseudomonas syringae pv. avii</name>
    <dbReference type="NCBI Taxonomy" id="663959"/>
    <lineage>
        <taxon>Bacteria</taxon>
        <taxon>Pseudomonadati</taxon>
        <taxon>Pseudomonadota</taxon>
        <taxon>Gammaproteobacteria</taxon>
        <taxon>Pseudomonadales</taxon>
        <taxon>Pseudomonadaceae</taxon>
        <taxon>Pseudomonas</taxon>
        <taxon>Pseudomonas syringae</taxon>
    </lineage>
</organism>
<dbReference type="RefSeq" id="WP_122301418.1">
    <property type="nucleotide sequence ID" value="NZ_RBUA01001380.1"/>
</dbReference>
<sequence length="371" mass="39471">MSLEVFCRTRLIVCVAVISLASIAQAAADEFVEQARQRVEAATQPWTTWQGPDSGPVAQAGKQVLFIASDLRNSGVLGVSEGVKAAAQVMGWKLRILDGQGSVSGRTAALNQGIVLKPDGIILGGFDAREQLSTLKKVQAAKIPVVGWHAGPSAGPMAEEGLFVNVTTDPGDVAKIAAYYAVAQSNGKAGVVILTDSLYAVATAKSDAMAEVIKQCSGCSLLALEDSPLAETSSRMPQLTTSLLQRFGDKWNYTLGINDLYFDFIGSSLSRQGRKPDQPPLSLSAGDGSESAYQRIRKSSYQAATVPEPVTLHGWQLIDELNRAFAGVGPSNYVTAVHLITANNIQVDGGPRNTFDPDNGYAAAYRKIWQR</sequence>
<evidence type="ECO:0000256" key="2">
    <source>
        <dbReference type="ARBA" id="ARBA00007639"/>
    </source>
</evidence>
<dbReference type="CDD" id="cd06315">
    <property type="entry name" value="PBP1_ABC_sugar_binding-like"/>
    <property type="match status" value="1"/>
</dbReference>
<feature type="signal peptide" evidence="4">
    <location>
        <begin position="1"/>
        <end position="26"/>
    </location>
</feature>
<dbReference type="PANTHER" id="PTHR46847">
    <property type="entry name" value="D-ALLOSE-BINDING PERIPLASMIC PROTEIN-RELATED"/>
    <property type="match status" value="1"/>
</dbReference>
<dbReference type="InterPro" id="IPR025997">
    <property type="entry name" value="SBP_2_dom"/>
</dbReference>
<dbReference type="SUPFAM" id="SSF53822">
    <property type="entry name" value="Periplasmic binding protein-like I"/>
    <property type="match status" value="1"/>
</dbReference>
<proteinExistence type="inferred from homology"/>
<evidence type="ECO:0000256" key="3">
    <source>
        <dbReference type="ARBA" id="ARBA00022729"/>
    </source>
</evidence>
<comment type="similarity">
    <text evidence="2">Belongs to the bacterial solute-binding protein 2 family.</text>
</comment>
<dbReference type="GO" id="GO:0030246">
    <property type="term" value="F:carbohydrate binding"/>
    <property type="evidence" value="ECO:0007669"/>
    <property type="project" value="UniProtKB-ARBA"/>
</dbReference>
<evidence type="ECO:0000313" key="7">
    <source>
        <dbReference type="Proteomes" id="UP000280395"/>
    </source>
</evidence>
<dbReference type="Pfam" id="PF13407">
    <property type="entry name" value="Peripla_BP_4"/>
    <property type="match status" value="1"/>
</dbReference>
<accession>A0A3M5UDX3</accession>
<dbReference type="InterPro" id="IPR028082">
    <property type="entry name" value="Peripla_BP_I"/>
</dbReference>
<evidence type="ECO:0000259" key="5">
    <source>
        <dbReference type="Pfam" id="PF13407"/>
    </source>
</evidence>
<name>A0A3M5UDX3_PSESX</name>